<dbReference type="Proteomes" id="UP000076078">
    <property type="component" value="Unassembled WGS sequence"/>
</dbReference>
<dbReference type="GO" id="GO:0051087">
    <property type="term" value="F:protein-folding chaperone binding"/>
    <property type="evidence" value="ECO:0007669"/>
    <property type="project" value="InterPro"/>
</dbReference>
<comment type="similarity">
    <text evidence="1">Belongs to the SGT1 family.</text>
</comment>
<gene>
    <name evidence="6" type="ORF">DLAC_00496</name>
</gene>
<dbReference type="FunCoup" id="A0A152A9W0">
    <property type="interactions" value="5"/>
</dbReference>
<dbReference type="SUPFAM" id="SSF48452">
    <property type="entry name" value="TPR-like"/>
    <property type="match status" value="1"/>
</dbReference>
<dbReference type="AlphaFoldDB" id="A0A152A9W0"/>
<dbReference type="STRING" id="361077.A0A152A9W0"/>
<dbReference type="InterPro" id="IPR008978">
    <property type="entry name" value="HSP20-like_chaperone"/>
</dbReference>
<dbReference type="Pfam" id="PF04969">
    <property type="entry name" value="CS"/>
    <property type="match status" value="1"/>
</dbReference>
<dbReference type="Gene3D" id="2.60.40.790">
    <property type="match status" value="1"/>
</dbReference>
<evidence type="ECO:0000256" key="1">
    <source>
        <dbReference type="ARBA" id="ARBA00008509"/>
    </source>
</evidence>
<feature type="compositionally biased region" description="Basic and acidic residues" evidence="3">
    <location>
        <begin position="343"/>
        <end position="352"/>
    </location>
</feature>
<dbReference type="PROSITE" id="PS50005">
    <property type="entry name" value="TPR"/>
    <property type="match status" value="2"/>
</dbReference>
<feature type="region of interest" description="Disordered" evidence="3">
    <location>
        <begin position="116"/>
        <end position="152"/>
    </location>
</feature>
<protein>
    <submittedName>
        <fullName evidence="6">TPR repeat-containing protein</fullName>
    </submittedName>
</protein>
<accession>A0A152A9W0</accession>
<comment type="caution">
    <text evidence="6">The sequence shown here is derived from an EMBL/GenBank/DDBJ whole genome shotgun (WGS) entry which is preliminary data.</text>
</comment>
<evidence type="ECO:0000259" key="4">
    <source>
        <dbReference type="PROSITE" id="PS51048"/>
    </source>
</evidence>
<evidence type="ECO:0000313" key="6">
    <source>
        <dbReference type="EMBL" id="KYR03009.1"/>
    </source>
</evidence>
<dbReference type="Gene3D" id="1.25.40.10">
    <property type="entry name" value="Tetratricopeptide repeat domain"/>
    <property type="match status" value="1"/>
</dbReference>
<name>A0A152A9W0_TIELA</name>
<dbReference type="InterPro" id="IPR007699">
    <property type="entry name" value="SGS_dom"/>
</dbReference>
<dbReference type="SUPFAM" id="SSF49764">
    <property type="entry name" value="HSP20-like chaperones"/>
    <property type="match status" value="1"/>
</dbReference>
<dbReference type="InParanoid" id="A0A152A9W0"/>
<dbReference type="PROSITE" id="PS51048">
    <property type="entry name" value="SGS"/>
    <property type="match status" value="1"/>
</dbReference>
<feature type="repeat" description="TPR" evidence="2">
    <location>
        <begin position="68"/>
        <end position="101"/>
    </location>
</feature>
<feature type="compositionally biased region" description="Low complexity" evidence="3">
    <location>
        <begin position="121"/>
        <end position="136"/>
    </location>
</feature>
<evidence type="ECO:0000256" key="2">
    <source>
        <dbReference type="PROSITE-ProRule" id="PRU00339"/>
    </source>
</evidence>
<evidence type="ECO:0000259" key="5">
    <source>
        <dbReference type="PROSITE" id="PS51203"/>
    </source>
</evidence>
<dbReference type="InterPro" id="IPR019734">
    <property type="entry name" value="TPR_rpt"/>
</dbReference>
<dbReference type="InterPro" id="IPR044563">
    <property type="entry name" value="Sgt1-like"/>
</dbReference>
<dbReference type="PROSITE" id="PS51203">
    <property type="entry name" value="CS"/>
    <property type="match status" value="1"/>
</dbReference>
<organism evidence="6 7">
    <name type="scientific">Tieghemostelium lacteum</name>
    <name type="common">Slime mold</name>
    <name type="synonym">Dictyostelium lacteum</name>
    <dbReference type="NCBI Taxonomy" id="361077"/>
    <lineage>
        <taxon>Eukaryota</taxon>
        <taxon>Amoebozoa</taxon>
        <taxon>Evosea</taxon>
        <taxon>Eumycetozoa</taxon>
        <taxon>Dictyostelia</taxon>
        <taxon>Dictyosteliales</taxon>
        <taxon>Raperosteliaceae</taxon>
        <taxon>Tieghemostelium</taxon>
    </lineage>
</organism>
<sequence>MEQLNKGNSYFVDESFDEALECYNKACQELPNNVEAFVKRSQCNHKLGNLKEALSDINQAIKLDENNSKSYLKKGQISFELEDYDTALKAFEKGSSLDSENSQFKTWIRKSKAELESAKPSTATTATTSTTTTTTAPVKPQEPVKPSLPIPSSGGKVRSEWYQTATHVILTIYAKFVTADNSSIKLQQKSVGISFKMATGSEYVYDVDFFDEINTQESTIQYYQTKVEIKMKKSRGIRWESLEYQETKAVVTEEETETTKPAVKGVISPYTSKKNWDEIKTEDDKVDGDAALNKVFRDIYSRGSEEQQRAMMKSFVESGGTVLSTNWDEVGQKKVEGSAPKGMEMREWEKQI</sequence>
<feature type="repeat" description="TPR" evidence="2">
    <location>
        <begin position="34"/>
        <end position="67"/>
    </location>
</feature>
<dbReference type="OMA" id="WIKKCEE"/>
<feature type="domain" description="CS" evidence="5">
    <location>
        <begin position="154"/>
        <end position="243"/>
    </location>
</feature>
<dbReference type="CDD" id="cd06466">
    <property type="entry name" value="p23_CS_SGT1_like"/>
    <property type="match status" value="1"/>
</dbReference>
<dbReference type="OrthoDB" id="1898560at2759"/>
<dbReference type="InterPro" id="IPR007052">
    <property type="entry name" value="CS_dom"/>
</dbReference>
<proteinExistence type="inferred from homology"/>
<reference evidence="6 7" key="1">
    <citation type="submission" date="2015-12" db="EMBL/GenBank/DDBJ databases">
        <title>Dictyostelia acquired genes for synthesis and detection of signals that induce cell-type specialization by lateral gene transfer from prokaryotes.</title>
        <authorList>
            <person name="Gloeckner G."/>
            <person name="Schaap P."/>
        </authorList>
    </citation>
    <scope>NUCLEOTIDE SEQUENCE [LARGE SCALE GENOMIC DNA]</scope>
    <source>
        <strain evidence="6 7">TK</strain>
    </source>
</reference>
<keyword evidence="7" id="KW-1185">Reference proteome</keyword>
<dbReference type="PANTHER" id="PTHR45862">
    <property type="entry name" value="PROTEIN SGT1 HOMOLOG"/>
    <property type="match status" value="1"/>
</dbReference>
<dbReference type="EMBL" id="LODT01000001">
    <property type="protein sequence ID" value="KYR03009.1"/>
    <property type="molecule type" value="Genomic_DNA"/>
</dbReference>
<dbReference type="SMART" id="SM00028">
    <property type="entry name" value="TPR"/>
    <property type="match status" value="3"/>
</dbReference>
<evidence type="ECO:0000313" key="7">
    <source>
        <dbReference type="Proteomes" id="UP000076078"/>
    </source>
</evidence>
<feature type="domain" description="SGS" evidence="4">
    <location>
        <begin position="265"/>
        <end position="350"/>
    </location>
</feature>
<feature type="region of interest" description="Disordered" evidence="3">
    <location>
        <begin position="333"/>
        <end position="352"/>
    </location>
</feature>
<dbReference type="InterPro" id="IPR011990">
    <property type="entry name" value="TPR-like_helical_dom_sf"/>
</dbReference>
<dbReference type="Pfam" id="PF05002">
    <property type="entry name" value="SGS"/>
    <property type="match status" value="1"/>
</dbReference>
<evidence type="ECO:0000256" key="3">
    <source>
        <dbReference type="SAM" id="MobiDB-lite"/>
    </source>
</evidence>
<keyword evidence="2" id="KW-0802">TPR repeat</keyword>
<dbReference type="Pfam" id="PF12895">
    <property type="entry name" value="ANAPC3"/>
    <property type="match status" value="1"/>
</dbReference>